<accession>X0X5M4</accession>
<feature type="non-terminal residue" evidence="2">
    <location>
        <position position="1"/>
    </location>
</feature>
<evidence type="ECO:0008006" key="3">
    <source>
        <dbReference type="Google" id="ProtNLM"/>
    </source>
</evidence>
<evidence type="ECO:0000256" key="1">
    <source>
        <dbReference type="SAM" id="Phobius"/>
    </source>
</evidence>
<feature type="transmembrane region" description="Helical" evidence="1">
    <location>
        <begin position="63"/>
        <end position="82"/>
    </location>
</feature>
<feature type="transmembrane region" description="Helical" evidence="1">
    <location>
        <begin position="183"/>
        <end position="205"/>
    </location>
</feature>
<name>X0X5M4_9ZZZZ</name>
<comment type="caution">
    <text evidence="2">The sequence shown here is derived from an EMBL/GenBank/DDBJ whole genome shotgun (WGS) entry which is preliminary data.</text>
</comment>
<gene>
    <name evidence="2" type="ORF">S01H1_66606</name>
</gene>
<keyword evidence="1" id="KW-0472">Membrane</keyword>
<keyword evidence="1" id="KW-0812">Transmembrane</keyword>
<sequence>PIVSETLALMVIDPYLWTSAVLYLNEFGAVNHLKVGYEYPWGFAFFCGGNLLISPDFATTYLFMKYACFPFLNFYTLVLFSITKRFFKRPSLIFFCLISILPNTYFLYRIIMFLSSSIAVLLILISFIIIMTEAPNYLLGFILPATLLMNPVYTLFFSLALIIFYFVRIIVNIRNIISIIKEILAITILSFIFIIPYIISIYILFDFSLNEFIRSYFWLFRTDSLHLETFLINNRRKSGFTLYVLNFFI</sequence>
<feature type="transmembrane region" description="Helical" evidence="1">
    <location>
        <begin position="106"/>
        <end position="132"/>
    </location>
</feature>
<dbReference type="EMBL" id="BARS01044049">
    <property type="protein sequence ID" value="GAG31948.1"/>
    <property type="molecule type" value="Genomic_DNA"/>
</dbReference>
<organism evidence="2">
    <name type="scientific">marine sediment metagenome</name>
    <dbReference type="NCBI Taxonomy" id="412755"/>
    <lineage>
        <taxon>unclassified sequences</taxon>
        <taxon>metagenomes</taxon>
        <taxon>ecological metagenomes</taxon>
    </lineage>
</organism>
<feature type="transmembrane region" description="Helical" evidence="1">
    <location>
        <begin position="152"/>
        <end position="171"/>
    </location>
</feature>
<dbReference type="AlphaFoldDB" id="X0X5M4"/>
<feature type="non-terminal residue" evidence="2">
    <location>
        <position position="249"/>
    </location>
</feature>
<keyword evidence="1" id="KW-1133">Transmembrane helix</keyword>
<reference evidence="2" key="1">
    <citation type="journal article" date="2014" name="Front. Microbiol.">
        <title>High frequency of phylogenetically diverse reductive dehalogenase-homologous genes in deep subseafloor sedimentary metagenomes.</title>
        <authorList>
            <person name="Kawai M."/>
            <person name="Futagami T."/>
            <person name="Toyoda A."/>
            <person name="Takaki Y."/>
            <person name="Nishi S."/>
            <person name="Hori S."/>
            <person name="Arai W."/>
            <person name="Tsubouchi T."/>
            <person name="Morono Y."/>
            <person name="Uchiyama I."/>
            <person name="Ito T."/>
            <person name="Fujiyama A."/>
            <person name="Inagaki F."/>
            <person name="Takami H."/>
        </authorList>
    </citation>
    <scope>NUCLEOTIDE SEQUENCE</scope>
    <source>
        <strain evidence="2">Expedition CK06-06</strain>
    </source>
</reference>
<evidence type="ECO:0000313" key="2">
    <source>
        <dbReference type="EMBL" id="GAG31948.1"/>
    </source>
</evidence>
<proteinExistence type="predicted"/>
<protein>
    <recommendedName>
        <fullName evidence="3">Glycosyltransferase RgtA/B/C/D-like domain-containing protein</fullName>
    </recommendedName>
</protein>